<protein>
    <recommendedName>
        <fullName evidence="4">DUF4125 domain-containing protein</fullName>
    </recommendedName>
</protein>
<feature type="compositionally biased region" description="Low complexity" evidence="1">
    <location>
        <begin position="43"/>
        <end position="66"/>
    </location>
</feature>
<dbReference type="AlphaFoldDB" id="A0A261EWV0"/>
<comment type="caution">
    <text evidence="2">The sequence shown here is derived from an EMBL/GenBank/DDBJ whole genome shotgun (WGS) entry which is preliminary data.</text>
</comment>
<evidence type="ECO:0008006" key="4">
    <source>
        <dbReference type="Google" id="ProtNLM"/>
    </source>
</evidence>
<name>A0A261EWV0_9BIFI</name>
<gene>
    <name evidence="2" type="ORF">PSSU_0955</name>
</gene>
<accession>A0A261EWV0</accession>
<keyword evidence="3" id="KW-1185">Reference proteome</keyword>
<reference evidence="2 3" key="1">
    <citation type="journal article" date="2017" name="BMC Genomics">
        <title>Comparative genomic and phylogenomic analyses of the Bifidobacteriaceae family.</title>
        <authorList>
            <person name="Lugli G.A."/>
            <person name="Milani C."/>
            <person name="Turroni F."/>
            <person name="Duranti S."/>
            <person name="Mancabelli L."/>
            <person name="Mangifesta M."/>
            <person name="Ferrario C."/>
            <person name="Modesto M."/>
            <person name="Mattarelli P."/>
            <person name="Jiri K."/>
            <person name="van Sinderen D."/>
            <person name="Ventura M."/>
        </authorList>
    </citation>
    <scope>NUCLEOTIDE SEQUENCE [LARGE SCALE GENOMIC DNA]</scope>
    <source>
        <strain evidence="2 3">DSM 24744</strain>
    </source>
</reference>
<dbReference type="Pfam" id="PF13526">
    <property type="entry name" value="DUF4125"/>
    <property type="match status" value="1"/>
</dbReference>
<feature type="region of interest" description="Disordered" evidence="1">
    <location>
        <begin position="1"/>
        <end position="96"/>
    </location>
</feature>
<organism evidence="2 3">
    <name type="scientific">Pseudoscardovia suis</name>
    <dbReference type="NCBI Taxonomy" id="987063"/>
    <lineage>
        <taxon>Bacteria</taxon>
        <taxon>Bacillati</taxon>
        <taxon>Actinomycetota</taxon>
        <taxon>Actinomycetes</taxon>
        <taxon>Bifidobacteriales</taxon>
        <taxon>Bifidobacteriaceae</taxon>
        <taxon>Pseudoscardovia</taxon>
    </lineage>
</organism>
<feature type="compositionally biased region" description="Basic and acidic residues" evidence="1">
    <location>
        <begin position="1"/>
        <end position="12"/>
    </location>
</feature>
<sequence length="298" mass="32865">MLRPTHKEDKGFVSDFGGIGDLSESTSHGSDPEAPSTDTVSPADTTDSSHAPATAPTTNSANVSTTDDAAKPIIDIDGTPVSTAPLDPDKRIGMPGGTPVEEAIVREEWQQFQGVNNEGGRAACQGNWPTFHQMRLSQFLTWPHDAKISYLADLRQAAQQGRNLLTEKYARMMQSTDPDYYRTNLEPYLPTLSTARIEQQERIIATQVAWAQDFANRYPRLGAAMRTLRTSDDTKDFTSFETYLRGELSTYSQRTLDLYDLMVRDYAQAGENITALTVRNTVLLGGFASLDESEEAQA</sequence>
<evidence type="ECO:0000313" key="3">
    <source>
        <dbReference type="Proteomes" id="UP000216454"/>
    </source>
</evidence>
<dbReference type="InterPro" id="IPR025191">
    <property type="entry name" value="DUF4125"/>
</dbReference>
<evidence type="ECO:0000256" key="1">
    <source>
        <dbReference type="SAM" id="MobiDB-lite"/>
    </source>
</evidence>
<evidence type="ECO:0000313" key="2">
    <source>
        <dbReference type="EMBL" id="OZG51332.1"/>
    </source>
</evidence>
<dbReference type="Proteomes" id="UP000216454">
    <property type="component" value="Unassembled WGS sequence"/>
</dbReference>
<proteinExistence type="predicted"/>
<dbReference type="EMBL" id="MWWQ01000008">
    <property type="protein sequence ID" value="OZG51332.1"/>
    <property type="molecule type" value="Genomic_DNA"/>
</dbReference>